<keyword evidence="3" id="KW-1185">Reference proteome</keyword>
<reference evidence="2 3" key="1">
    <citation type="journal article" date="2019" name="Plant Biotechnol. J.">
        <title>The red bayberry genome and genetic basis of sex determination.</title>
        <authorList>
            <person name="Jia H.M."/>
            <person name="Jia H.J."/>
            <person name="Cai Q.L."/>
            <person name="Wang Y."/>
            <person name="Zhao H.B."/>
            <person name="Yang W.F."/>
            <person name="Wang G.Y."/>
            <person name="Li Y.H."/>
            <person name="Zhan D.L."/>
            <person name="Shen Y.T."/>
            <person name="Niu Q.F."/>
            <person name="Chang L."/>
            <person name="Qiu J."/>
            <person name="Zhao L."/>
            <person name="Xie H.B."/>
            <person name="Fu W.Y."/>
            <person name="Jin J."/>
            <person name="Li X.W."/>
            <person name="Jiao Y."/>
            <person name="Zhou C.C."/>
            <person name="Tu T."/>
            <person name="Chai C.Y."/>
            <person name="Gao J.L."/>
            <person name="Fan L.J."/>
            <person name="van de Weg E."/>
            <person name="Wang J.Y."/>
            <person name="Gao Z.S."/>
        </authorList>
    </citation>
    <scope>NUCLEOTIDE SEQUENCE [LARGE SCALE GENOMIC DNA]</scope>
    <source>
        <tissue evidence="2">Leaves</tissue>
    </source>
</reference>
<dbReference type="Proteomes" id="UP000516437">
    <property type="component" value="Chromosome 8"/>
</dbReference>
<comment type="caution">
    <text evidence="2">The sequence shown here is derived from an EMBL/GenBank/DDBJ whole genome shotgun (WGS) entry which is preliminary data.</text>
</comment>
<evidence type="ECO:0000313" key="2">
    <source>
        <dbReference type="EMBL" id="KAB1202741.1"/>
    </source>
</evidence>
<feature type="compositionally biased region" description="Polar residues" evidence="1">
    <location>
        <begin position="17"/>
        <end position="32"/>
    </location>
</feature>
<feature type="region of interest" description="Disordered" evidence="1">
    <location>
        <begin position="1"/>
        <end position="32"/>
    </location>
</feature>
<sequence>MLSKKFFRDGETPDPVASTTSGMVDNKPSSGSQVVVELSGEEISNPIAETKDGKGYSSIASKSFKKNGFASLVKASSESTISFSKSVPIGCPSPEISRFSPSPHKPHVHCFVGDWLFRWRLLVSLIVQMNWVSGTEGVEEKLALEKIGKK</sequence>
<evidence type="ECO:0000256" key="1">
    <source>
        <dbReference type="SAM" id="MobiDB-lite"/>
    </source>
</evidence>
<feature type="compositionally biased region" description="Basic and acidic residues" evidence="1">
    <location>
        <begin position="1"/>
        <end position="11"/>
    </location>
</feature>
<organism evidence="2 3">
    <name type="scientific">Morella rubra</name>
    <name type="common">Chinese bayberry</name>
    <dbReference type="NCBI Taxonomy" id="262757"/>
    <lineage>
        <taxon>Eukaryota</taxon>
        <taxon>Viridiplantae</taxon>
        <taxon>Streptophyta</taxon>
        <taxon>Embryophyta</taxon>
        <taxon>Tracheophyta</taxon>
        <taxon>Spermatophyta</taxon>
        <taxon>Magnoliopsida</taxon>
        <taxon>eudicotyledons</taxon>
        <taxon>Gunneridae</taxon>
        <taxon>Pentapetalae</taxon>
        <taxon>rosids</taxon>
        <taxon>fabids</taxon>
        <taxon>Fagales</taxon>
        <taxon>Myricaceae</taxon>
        <taxon>Morella</taxon>
    </lineage>
</organism>
<gene>
    <name evidence="2" type="ORF">CJ030_MR8G001480</name>
</gene>
<proteinExistence type="predicted"/>
<dbReference type="AlphaFoldDB" id="A0A6A1UR35"/>
<accession>A0A6A1UR35</accession>
<protein>
    <submittedName>
        <fullName evidence="2">Uncharacterized protein</fullName>
    </submittedName>
</protein>
<dbReference type="EMBL" id="RXIC02000026">
    <property type="protein sequence ID" value="KAB1202741.1"/>
    <property type="molecule type" value="Genomic_DNA"/>
</dbReference>
<evidence type="ECO:0000313" key="3">
    <source>
        <dbReference type="Proteomes" id="UP000516437"/>
    </source>
</evidence>
<dbReference type="OrthoDB" id="1736444at2759"/>
<name>A0A6A1UR35_9ROSI</name>